<sequence length="373" mass="42549">MHWRSLPGDLVEDILSRVSAIPLVRLRETSKQWNAKLKSGSFAKMHAAHAPKEESLMITLIDHRVCLVKINLHDPSVKVAPHALYLKDPLSDSSKEVDIRNVFHCDGLLLCTTKDKRLVVWNPCSGETKWVKPRDSYKKTDYCALGYDNKSSSKQYKILRLDRQDRPNKNVYEIYDFNSNSWRVLGVATDWFLAKYRRGISVKGNTYWVATQAAEKPYHDFILSFDFSTEMFQNLSLPHPFPYGISSLSVVREEQLCLLGAKRHMLYMDDGASFSDLQVWVITSTGSWNKFLALYNTTSDTFSKGMSFLADEQNQVVVFLNTKNILHVMRQNKHSLEKHLGGKSSVLLNYVPSLAQIQEATLPGGRKRKAPST</sequence>
<evidence type="ECO:0000259" key="1">
    <source>
        <dbReference type="PROSITE" id="PS50181"/>
    </source>
</evidence>
<dbReference type="Pfam" id="PF07734">
    <property type="entry name" value="FBA_1"/>
    <property type="match status" value="1"/>
</dbReference>
<protein>
    <submittedName>
        <fullName evidence="2">BnaCnng59720D protein</fullName>
    </submittedName>
</protein>
<dbReference type="Pfam" id="PF00646">
    <property type="entry name" value="F-box"/>
    <property type="match status" value="1"/>
</dbReference>
<reference evidence="2 3" key="1">
    <citation type="journal article" date="2014" name="Science">
        <title>Plant genetics. Early allopolyploid evolution in the post-Neolithic Brassica napus oilseed genome.</title>
        <authorList>
            <person name="Chalhoub B."/>
            <person name="Denoeud F."/>
            <person name="Liu S."/>
            <person name="Parkin I.A."/>
            <person name="Tang H."/>
            <person name="Wang X."/>
            <person name="Chiquet J."/>
            <person name="Belcram H."/>
            <person name="Tong C."/>
            <person name="Samans B."/>
            <person name="Correa M."/>
            <person name="Da Silva C."/>
            <person name="Just J."/>
            <person name="Falentin C."/>
            <person name="Koh C.S."/>
            <person name="Le Clainche I."/>
            <person name="Bernard M."/>
            <person name="Bento P."/>
            <person name="Noel B."/>
            <person name="Labadie K."/>
            <person name="Alberti A."/>
            <person name="Charles M."/>
            <person name="Arnaud D."/>
            <person name="Guo H."/>
            <person name="Daviaud C."/>
            <person name="Alamery S."/>
            <person name="Jabbari K."/>
            <person name="Zhao M."/>
            <person name="Edger P.P."/>
            <person name="Chelaifa H."/>
            <person name="Tack D."/>
            <person name="Lassalle G."/>
            <person name="Mestiri I."/>
            <person name="Schnel N."/>
            <person name="Le Paslier M.C."/>
            <person name="Fan G."/>
            <person name="Renault V."/>
            <person name="Bayer P.E."/>
            <person name="Golicz A.A."/>
            <person name="Manoli S."/>
            <person name="Lee T.H."/>
            <person name="Thi V.H."/>
            <person name="Chalabi S."/>
            <person name="Hu Q."/>
            <person name="Fan C."/>
            <person name="Tollenaere R."/>
            <person name="Lu Y."/>
            <person name="Battail C."/>
            <person name="Shen J."/>
            <person name="Sidebottom C.H."/>
            <person name="Wang X."/>
            <person name="Canaguier A."/>
            <person name="Chauveau A."/>
            <person name="Berard A."/>
            <person name="Deniot G."/>
            <person name="Guan M."/>
            <person name="Liu Z."/>
            <person name="Sun F."/>
            <person name="Lim Y.P."/>
            <person name="Lyons E."/>
            <person name="Town C.D."/>
            <person name="Bancroft I."/>
            <person name="Wang X."/>
            <person name="Meng J."/>
            <person name="Ma J."/>
            <person name="Pires J.C."/>
            <person name="King G.J."/>
            <person name="Brunel D."/>
            <person name="Delourme R."/>
            <person name="Renard M."/>
            <person name="Aury J.M."/>
            <person name="Adams K.L."/>
            <person name="Batley J."/>
            <person name="Snowdon R.J."/>
            <person name="Tost J."/>
            <person name="Edwards D."/>
            <person name="Zhou Y."/>
            <person name="Hua W."/>
            <person name="Sharpe A.G."/>
            <person name="Paterson A.H."/>
            <person name="Guan C."/>
            <person name="Wincker P."/>
        </authorList>
    </citation>
    <scope>NUCLEOTIDE SEQUENCE [LARGE SCALE GENOMIC DNA]</scope>
    <source>
        <strain evidence="3">cv. Darmor-bzh</strain>
    </source>
</reference>
<dbReference type="EMBL" id="LK037647">
    <property type="protein sequence ID" value="CDY68604.1"/>
    <property type="molecule type" value="Genomic_DNA"/>
</dbReference>
<dbReference type="STRING" id="3708.A0A078JP94"/>
<dbReference type="SUPFAM" id="SSF81383">
    <property type="entry name" value="F-box domain"/>
    <property type="match status" value="1"/>
</dbReference>
<dbReference type="InterPro" id="IPR036047">
    <property type="entry name" value="F-box-like_dom_sf"/>
</dbReference>
<gene>
    <name evidence="2" type="primary">BnaCnng59720D</name>
    <name evidence="2" type="ORF">GSBRNA2T00076008001</name>
</gene>
<organism evidence="2 3">
    <name type="scientific">Brassica napus</name>
    <name type="common">Rape</name>
    <dbReference type="NCBI Taxonomy" id="3708"/>
    <lineage>
        <taxon>Eukaryota</taxon>
        <taxon>Viridiplantae</taxon>
        <taxon>Streptophyta</taxon>
        <taxon>Embryophyta</taxon>
        <taxon>Tracheophyta</taxon>
        <taxon>Spermatophyta</taxon>
        <taxon>Magnoliopsida</taxon>
        <taxon>eudicotyledons</taxon>
        <taxon>Gunneridae</taxon>
        <taxon>Pentapetalae</taxon>
        <taxon>rosids</taxon>
        <taxon>malvids</taxon>
        <taxon>Brassicales</taxon>
        <taxon>Brassicaceae</taxon>
        <taxon>Brassiceae</taxon>
        <taxon>Brassica</taxon>
    </lineage>
</organism>
<dbReference type="InterPro" id="IPR011043">
    <property type="entry name" value="Gal_Oxase/kelch_b-propeller"/>
</dbReference>
<dbReference type="Gramene" id="CDY68604">
    <property type="protein sequence ID" value="CDY68604"/>
    <property type="gene ID" value="GSBRNA2T00076008001"/>
</dbReference>
<dbReference type="InterPro" id="IPR001810">
    <property type="entry name" value="F-box_dom"/>
</dbReference>
<dbReference type="PaxDb" id="3708-A0A078JP94"/>
<accession>A0A078JP94</accession>
<evidence type="ECO:0000313" key="2">
    <source>
        <dbReference type="EMBL" id="CDY68604.1"/>
    </source>
</evidence>
<dbReference type="OrthoDB" id="1026201at2759"/>
<dbReference type="InterPro" id="IPR050796">
    <property type="entry name" value="SCF_F-box_component"/>
</dbReference>
<dbReference type="InterPro" id="IPR017451">
    <property type="entry name" value="F-box-assoc_interact_dom"/>
</dbReference>
<dbReference type="PANTHER" id="PTHR31672:SF13">
    <property type="entry name" value="F-BOX PROTEIN CPR30-LIKE"/>
    <property type="match status" value="1"/>
</dbReference>
<dbReference type="PROSITE" id="PS50181">
    <property type="entry name" value="FBOX"/>
    <property type="match status" value="1"/>
</dbReference>
<feature type="domain" description="F-box" evidence="1">
    <location>
        <begin position="1"/>
        <end position="45"/>
    </location>
</feature>
<dbReference type="InterPro" id="IPR006527">
    <property type="entry name" value="F-box-assoc_dom_typ1"/>
</dbReference>
<dbReference type="SMART" id="SM00256">
    <property type="entry name" value="FBOX"/>
    <property type="match status" value="1"/>
</dbReference>
<dbReference type="Proteomes" id="UP000028999">
    <property type="component" value="Unassembled WGS sequence"/>
</dbReference>
<keyword evidence="3" id="KW-1185">Reference proteome</keyword>
<dbReference type="SUPFAM" id="SSF50965">
    <property type="entry name" value="Galactose oxidase, central domain"/>
    <property type="match status" value="1"/>
</dbReference>
<dbReference type="AlphaFoldDB" id="A0A078JP94"/>
<dbReference type="OMA" id="LGAKRHM"/>
<proteinExistence type="predicted"/>
<evidence type="ECO:0000313" key="3">
    <source>
        <dbReference type="Proteomes" id="UP000028999"/>
    </source>
</evidence>
<name>A0A078JP94_BRANA</name>
<dbReference type="PANTHER" id="PTHR31672">
    <property type="entry name" value="BNACNNG10540D PROTEIN"/>
    <property type="match status" value="1"/>
</dbReference>
<dbReference type="NCBIfam" id="TIGR01640">
    <property type="entry name" value="F_box_assoc_1"/>
    <property type="match status" value="1"/>
</dbReference>